<gene>
    <name evidence="3" type="ORF">EAH80_26770</name>
</gene>
<dbReference type="SUPFAM" id="SSF53474">
    <property type="entry name" value="alpha/beta-Hydrolases"/>
    <property type="match status" value="1"/>
</dbReference>
<dbReference type="PANTHER" id="PTHR48081">
    <property type="entry name" value="AB HYDROLASE SUPERFAMILY PROTEIN C4A8.06C"/>
    <property type="match status" value="1"/>
</dbReference>
<dbReference type="Proteomes" id="UP000320095">
    <property type="component" value="Unassembled WGS sequence"/>
</dbReference>
<accession>A0A502DZC3</accession>
<evidence type="ECO:0000313" key="3">
    <source>
        <dbReference type="EMBL" id="TPG29631.1"/>
    </source>
</evidence>
<dbReference type="InterPro" id="IPR029058">
    <property type="entry name" value="AB_hydrolase_fold"/>
</dbReference>
<dbReference type="InterPro" id="IPR050300">
    <property type="entry name" value="GDXG_lipolytic_enzyme"/>
</dbReference>
<dbReference type="RefSeq" id="WP_140698221.1">
    <property type="nucleotide sequence ID" value="NZ_RCZG01000016.1"/>
</dbReference>
<dbReference type="AlphaFoldDB" id="A0A502DZC3"/>
<feature type="domain" description="Alpha/beta hydrolase fold-3" evidence="2">
    <location>
        <begin position="51"/>
        <end position="250"/>
    </location>
</feature>
<dbReference type="Gene3D" id="3.40.50.1820">
    <property type="entry name" value="alpha/beta hydrolase"/>
    <property type="match status" value="1"/>
</dbReference>
<dbReference type="Pfam" id="PF07859">
    <property type="entry name" value="Abhydrolase_3"/>
    <property type="match status" value="1"/>
</dbReference>
<dbReference type="PANTHER" id="PTHR48081:SF8">
    <property type="entry name" value="ALPHA_BETA HYDROLASE FOLD-3 DOMAIN-CONTAINING PROTEIN-RELATED"/>
    <property type="match status" value="1"/>
</dbReference>
<evidence type="ECO:0000256" key="1">
    <source>
        <dbReference type="ARBA" id="ARBA00022801"/>
    </source>
</evidence>
<proteinExistence type="predicted"/>
<dbReference type="OrthoDB" id="3181909at2"/>
<evidence type="ECO:0000313" key="4">
    <source>
        <dbReference type="Proteomes" id="UP000320095"/>
    </source>
</evidence>
<dbReference type="InterPro" id="IPR013094">
    <property type="entry name" value="AB_hydrolase_3"/>
</dbReference>
<name>A0A502DZC3_9MYCO</name>
<sequence length="283" mass="30438">MITPSSLPVFRVASRLMDRRTPSDVDVLTLAAGVRVRLHQPPNAPQTGPALLWIHGGGYLIGSAAQDDVICRRFARELNVSVAAVDYRLAPEHPYPIPLEDCYAALSWLAGLPSVDPTRVAIGGASAGGGLGAALALLARDRVEIDVTAQLLVYPMLDDRSTTREGLDDHHHRLWTQKSNGYGWSSYLGDADPNVAVPARNSDLSGLPPAWIGVGTNDLFHDEDLAYAERLTGAGVPCEVEVVPGAFHGFDGVVPKAPVSRAFFATQVDWLRRNLTQHEPAEA</sequence>
<protein>
    <submittedName>
        <fullName evidence="3">Alpha/beta hydrolase</fullName>
    </submittedName>
</protein>
<evidence type="ECO:0000259" key="2">
    <source>
        <dbReference type="Pfam" id="PF07859"/>
    </source>
</evidence>
<dbReference type="EMBL" id="RCZG01000016">
    <property type="protein sequence ID" value="TPG29631.1"/>
    <property type="molecule type" value="Genomic_DNA"/>
</dbReference>
<organism evidence="3 4">
    <name type="scientific">Mycolicibacterium hodleri</name>
    <dbReference type="NCBI Taxonomy" id="49897"/>
    <lineage>
        <taxon>Bacteria</taxon>
        <taxon>Bacillati</taxon>
        <taxon>Actinomycetota</taxon>
        <taxon>Actinomycetes</taxon>
        <taxon>Mycobacteriales</taxon>
        <taxon>Mycobacteriaceae</taxon>
        <taxon>Mycolicibacterium</taxon>
    </lineage>
</organism>
<comment type="caution">
    <text evidence="3">The sequence shown here is derived from an EMBL/GenBank/DDBJ whole genome shotgun (WGS) entry which is preliminary data.</text>
</comment>
<reference evidence="3 4" key="1">
    <citation type="journal article" date="2019" name="Environ. Microbiol.">
        <title>Species interactions and distinct microbial communities in high Arctic permafrost affected cryosols are associated with the CH4 and CO2 gas fluxes.</title>
        <authorList>
            <person name="Altshuler I."/>
            <person name="Hamel J."/>
            <person name="Turney S."/>
            <person name="Magnuson E."/>
            <person name="Levesque R."/>
            <person name="Greer C."/>
            <person name="Whyte L.G."/>
        </authorList>
    </citation>
    <scope>NUCLEOTIDE SEQUENCE [LARGE SCALE GENOMIC DNA]</scope>
    <source>
        <strain evidence="3 4">S5.20</strain>
    </source>
</reference>
<dbReference type="GO" id="GO:0016787">
    <property type="term" value="F:hydrolase activity"/>
    <property type="evidence" value="ECO:0007669"/>
    <property type="project" value="UniProtKB-KW"/>
</dbReference>
<keyword evidence="1 3" id="KW-0378">Hydrolase</keyword>
<keyword evidence="4" id="KW-1185">Reference proteome</keyword>